<name>A0A9P4KCU8_9PLEO</name>
<accession>A0A9P4KCU8</accession>
<sequence>MAAPKAAGFKFSLLGAKNKNAPTTTKEPAAKRQRVNLDDDNRAPNDNEKSHIEILGWDAKQGGAVDKNAKEEKGPLVIAPLPNRDWRAEIHRKQQQATQSVNEKLQKSNIQFGLTVMQKREEPQKEANGDVKMKDEDIVEDGLTEEQRLEKEAVEVLLNGKAEDIQRIIPVQSEEETFHHDYDQAPDAPSLAAYEATPIEGFGAALLRGMGWKDGKAQDSKTKTTQIKPRPNLLGIGAKEEAAVGVELGDWSKGKGKKNKMEQSYNPLSLRNKKTGEIITQEELKRRLEQQGLVEEDKPQPKDRDWGRGRDRYEDDDDKKRGTDRKKRDYDDDYDSERRLGRKRRDREDDYDSERRRHRKQKAEDDYDSERRRERKRRDEDDYYDSERRRERRRRDEDDYDSERRRERRRRDEDEYDSERRRDRKHRDDNGHDRRRGRWKDDGRNRDRKDRYRSRSPGY</sequence>
<evidence type="ECO:0000313" key="7">
    <source>
        <dbReference type="EMBL" id="KAF2266288.1"/>
    </source>
</evidence>
<keyword evidence="8" id="KW-1185">Reference proteome</keyword>
<evidence type="ECO:0000256" key="5">
    <source>
        <dbReference type="SAM" id="MobiDB-lite"/>
    </source>
</evidence>
<dbReference type="EMBL" id="ML986599">
    <property type="protein sequence ID" value="KAF2266288.1"/>
    <property type="molecule type" value="Genomic_DNA"/>
</dbReference>
<dbReference type="Pfam" id="PF12656">
    <property type="entry name" value="G-patch_2"/>
    <property type="match status" value="1"/>
</dbReference>
<evidence type="ECO:0000259" key="6">
    <source>
        <dbReference type="Pfam" id="PF12656"/>
    </source>
</evidence>
<evidence type="ECO:0000256" key="4">
    <source>
        <dbReference type="RuleBase" id="RU369096"/>
    </source>
</evidence>
<dbReference type="AlphaFoldDB" id="A0A9P4KCU8"/>
<dbReference type="PANTHER" id="PTHR15818">
    <property type="entry name" value="G PATCH AND KOW-CONTAINING"/>
    <property type="match status" value="1"/>
</dbReference>
<feature type="compositionally biased region" description="Basic and acidic residues" evidence="5">
    <location>
        <begin position="35"/>
        <end position="52"/>
    </location>
</feature>
<keyword evidence="4" id="KW-0508">mRNA splicing</keyword>
<feature type="compositionally biased region" description="Basic and acidic residues" evidence="5">
    <location>
        <begin position="118"/>
        <end position="136"/>
    </location>
</feature>
<proteinExistence type="inferred from homology"/>
<feature type="region of interest" description="Disordered" evidence="5">
    <location>
        <begin position="249"/>
        <end position="459"/>
    </location>
</feature>
<dbReference type="InterPro" id="IPR045166">
    <property type="entry name" value="Spp2-like"/>
</dbReference>
<feature type="region of interest" description="Disordered" evidence="5">
    <location>
        <begin position="114"/>
        <end position="136"/>
    </location>
</feature>
<comment type="subcellular location">
    <subcellularLocation>
        <location evidence="1 4">Nucleus</location>
    </subcellularLocation>
</comment>
<feature type="region of interest" description="Disordered" evidence="5">
    <location>
        <begin position="214"/>
        <end position="234"/>
    </location>
</feature>
<feature type="compositionally biased region" description="Basic and acidic residues" evidence="5">
    <location>
        <begin position="369"/>
        <end position="432"/>
    </location>
</feature>
<evidence type="ECO:0000313" key="8">
    <source>
        <dbReference type="Proteomes" id="UP000800093"/>
    </source>
</evidence>
<feature type="compositionally biased region" description="Basic and acidic residues" evidence="5">
    <location>
        <begin position="439"/>
        <end position="450"/>
    </location>
</feature>
<dbReference type="GO" id="GO:0005681">
    <property type="term" value="C:spliceosomal complex"/>
    <property type="evidence" value="ECO:0007669"/>
    <property type="project" value="UniProtKB-UniRule"/>
</dbReference>
<dbReference type="InterPro" id="IPR026822">
    <property type="entry name" value="Spp2/MOS2_G-patch"/>
</dbReference>
<reference evidence="8" key="1">
    <citation type="journal article" date="2020" name="Stud. Mycol.">
        <title>101 Dothideomycetes genomes: A test case for predicting lifestyles and emergence of pathogens.</title>
        <authorList>
            <person name="Haridas S."/>
            <person name="Albert R."/>
            <person name="Binder M."/>
            <person name="Bloem J."/>
            <person name="LaButti K."/>
            <person name="Salamov A."/>
            <person name="Andreopoulos B."/>
            <person name="Baker S."/>
            <person name="Barry K."/>
            <person name="Bills G."/>
            <person name="Bluhm B."/>
            <person name="Cannon C."/>
            <person name="Castanera R."/>
            <person name="Culley D."/>
            <person name="Daum C."/>
            <person name="Ezra D."/>
            <person name="Gonzalez J."/>
            <person name="Henrissat B."/>
            <person name="Kuo A."/>
            <person name="Liang C."/>
            <person name="Lipzen A."/>
            <person name="Lutzoni F."/>
            <person name="Magnuson J."/>
            <person name="Mondo S."/>
            <person name="Nolan M."/>
            <person name="Ohm R."/>
            <person name="Pangilinan J."/>
            <person name="Park H.-J."/>
            <person name="Ramirez L."/>
            <person name="Alfaro M."/>
            <person name="Sun H."/>
            <person name="Tritt A."/>
            <person name="Yoshinaga Y."/>
            <person name="Zwiers L.-H."/>
            <person name="Turgeon B."/>
            <person name="Goodwin S."/>
            <person name="Spatafora J."/>
            <person name="Crous P."/>
            <person name="Grigoriev I."/>
        </authorList>
    </citation>
    <scope>NUCLEOTIDE SEQUENCE [LARGE SCALE GENOMIC DNA]</scope>
    <source>
        <strain evidence="8">CBS 304.66</strain>
    </source>
</reference>
<gene>
    <name evidence="7" type="ORF">CC78DRAFT_153064</name>
</gene>
<organism evidence="7 8">
    <name type="scientific">Lojkania enalia</name>
    <dbReference type="NCBI Taxonomy" id="147567"/>
    <lineage>
        <taxon>Eukaryota</taxon>
        <taxon>Fungi</taxon>
        <taxon>Dikarya</taxon>
        <taxon>Ascomycota</taxon>
        <taxon>Pezizomycotina</taxon>
        <taxon>Dothideomycetes</taxon>
        <taxon>Pleosporomycetidae</taxon>
        <taxon>Pleosporales</taxon>
        <taxon>Pleosporales incertae sedis</taxon>
        <taxon>Lojkania</taxon>
    </lineage>
</organism>
<keyword evidence="3 4" id="KW-0539">Nucleus</keyword>
<dbReference type="OrthoDB" id="5577072at2759"/>
<evidence type="ECO:0000256" key="3">
    <source>
        <dbReference type="ARBA" id="ARBA00023242"/>
    </source>
</evidence>
<evidence type="ECO:0000256" key="2">
    <source>
        <dbReference type="ARBA" id="ARBA00008576"/>
    </source>
</evidence>
<comment type="function">
    <text evidence="4">Involved in spliceosome maturation and the first step of pre-mRNA splicing.</text>
</comment>
<evidence type="ECO:0000256" key="1">
    <source>
        <dbReference type="ARBA" id="ARBA00004123"/>
    </source>
</evidence>
<protein>
    <recommendedName>
        <fullName evidence="4">Pre-mRNA-splicing factor</fullName>
    </recommendedName>
</protein>
<dbReference type="GO" id="GO:0000398">
    <property type="term" value="P:mRNA splicing, via spliceosome"/>
    <property type="evidence" value="ECO:0007669"/>
    <property type="project" value="UniProtKB-UniRule"/>
</dbReference>
<dbReference type="PANTHER" id="PTHR15818:SF2">
    <property type="entry name" value="G-PATCH DOMAIN AND KOW MOTIFS-CONTAINING PROTEIN"/>
    <property type="match status" value="1"/>
</dbReference>
<feature type="domain" description="Spp2/MOS2 G-patch" evidence="6">
    <location>
        <begin position="186"/>
        <end position="241"/>
    </location>
</feature>
<comment type="caution">
    <text evidence="7">The sequence shown here is derived from an EMBL/GenBank/DDBJ whole genome shotgun (WGS) entry which is preliminary data.</text>
</comment>
<comment type="similarity">
    <text evidence="2 4">Belongs to the SPP2 family.</text>
</comment>
<feature type="region of interest" description="Disordered" evidence="5">
    <location>
        <begin position="1"/>
        <end position="55"/>
    </location>
</feature>
<keyword evidence="4" id="KW-0747">Spliceosome</keyword>
<dbReference type="Proteomes" id="UP000800093">
    <property type="component" value="Unassembled WGS sequence"/>
</dbReference>
<keyword evidence="4" id="KW-0507">mRNA processing</keyword>
<feature type="compositionally biased region" description="Basic and acidic residues" evidence="5">
    <location>
        <begin position="282"/>
        <end position="330"/>
    </location>
</feature>